<dbReference type="InterPro" id="IPR008921">
    <property type="entry name" value="DNA_pol3_clamp-load_cplx_C"/>
</dbReference>
<evidence type="ECO:0000256" key="1">
    <source>
        <dbReference type="ARBA" id="ARBA00012417"/>
    </source>
</evidence>
<dbReference type="GO" id="GO:0003887">
    <property type="term" value="F:DNA-directed DNA polymerase activity"/>
    <property type="evidence" value="ECO:0007669"/>
    <property type="project" value="UniProtKB-EC"/>
</dbReference>
<evidence type="ECO:0000256" key="4">
    <source>
        <dbReference type="ARBA" id="ARBA00022705"/>
    </source>
</evidence>
<evidence type="ECO:0000256" key="3">
    <source>
        <dbReference type="ARBA" id="ARBA00022695"/>
    </source>
</evidence>
<evidence type="ECO:0000256" key="5">
    <source>
        <dbReference type="ARBA" id="ARBA00022932"/>
    </source>
</evidence>
<protein>
    <recommendedName>
        <fullName evidence="1">DNA-directed DNA polymerase</fullName>
        <ecNumber evidence="1">2.7.7.7</ecNumber>
    </recommendedName>
</protein>
<dbReference type="SUPFAM" id="SSF52540">
    <property type="entry name" value="P-loop containing nucleoside triphosphate hydrolases"/>
    <property type="match status" value="1"/>
</dbReference>
<dbReference type="PANTHER" id="PTHR34388:SF1">
    <property type="entry name" value="DNA POLYMERASE III SUBUNIT DELTA"/>
    <property type="match status" value="1"/>
</dbReference>
<dbReference type="Gene3D" id="3.40.50.300">
    <property type="entry name" value="P-loop containing nucleotide triphosphate hydrolases"/>
    <property type="match status" value="1"/>
</dbReference>
<dbReference type="InterPro" id="IPR005790">
    <property type="entry name" value="DNA_polIII_delta"/>
</dbReference>
<sequence length="341" mass="36699">MKLDRRQIDDFLKNPGEKTAAVLVFGPDEGLVRERVNALVKAAAGSGDDPFRVVELDADTLRGDPARLMDEAGAISMLGGRRAVRINGITDGQAKIVEDFLGSHRDSKNTLVIFEAGELPGRAALRKLFEAAPHAAAIACYHDSAGDLKAVIQAQLSALGKGASQAALAYLEQSLGGDRGATRSEIEKLALYVGAARQIELEDAMASVGHSAGVEQDDLNHAIAEGDAKAIERQLDLNLAETAPIMILRGLARHFLKLHGAVGRMEAGASLQDALITLNSPLFWRDRPRLEKQCRRWSSRAIALALQKIGETESQAMRHREIADTLTRRAGLEIAALPGKR</sequence>
<evidence type="ECO:0000256" key="7">
    <source>
        <dbReference type="ARBA" id="ARBA00049244"/>
    </source>
</evidence>
<dbReference type="SUPFAM" id="SSF48019">
    <property type="entry name" value="post-AAA+ oligomerization domain-like"/>
    <property type="match status" value="1"/>
</dbReference>
<dbReference type="RefSeq" id="WP_379956714.1">
    <property type="nucleotide sequence ID" value="NZ_JAUYVI010000005.1"/>
</dbReference>
<dbReference type="InterPro" id="IPR027417">
    <property type="entry name" value="P-loop_NTPase"/>
</dbReference>
<evidence type="ECO:0000256" key="2">
    <source>
        <dbReference type="ARBA" id="ARBA00022679"/>
    </source>
</evidence>
<keyword evidence="3 8" id="KW-0548">Nucleotidyltransferase</keyword>
<comment type="caution">
    <text evidence="8">The sequence shown here is derived from an EMBL/GenBank/DDBJ whole genome shotgun (WGS) entry which is preliminary data.</text>
</comment>
<name>A0ABU0YPL6_9PROT</name>
<reference evidence="9" key="1">
    <citation type="submission" date="2023-08" db="EMBL/GenBank/DDBJ databases">
        <title>Rhodospirillaceae gen. nov., a novel taxon isolated from the Yangtze River Yuezi River estuary sludge.</title>
        <authorList>
            <person name="Ruan L."/>
        </authorList>
    </citation>
    <scope>NUCLEOTIDE SEQUENCE [LARGE SCALE GENOMIC DNA]</scope>
    <source>
        <strain evidence="9">R-7</strain>
    </source>
</reference>
<comment type="similarity">
    <text evidence="6">Belongs to the DNA polymerase HolA subunit family.</text>
</comment>
<evidence type="ECO:0000256" key="6">
    <source>
        <dbReference type="ARBA" id="ARBA00034754"/>
    </source>
</evidence>
<dbReference type="EC" id="2.7.7.7" evidence="1"/>
<dbReference type="PANTHER" id="PTHR34388">
    <property type="entry name" value="DNA POLYMERASE III SUBUNIT DELTA"/>
    <property type="match status" value="1"/>
</dbReference>
<comment type="catalytic activity">
    <reaction evidence="7">
        <text>DNA(n) + a 2'-deoxyribonucleoside 5'-triphosphate = DNA(n+1) + diphosphate</text>
        <dbReference type="Rhea" id="RHEA:22508"/>
        <dbReference type="Rhea" id="RHEA-COMP:17339"/>
        <dbReference type="Rhea" id="RHEA-COMP:17340"/>
        <dbReference type="ChEBI" id="CHEBI:33019"/>
        <dbReference type="ChEBI" id="CHEBI:61560"/>
        <dbReference type="ChEBI" id="CHEBI:173112"/>
        <dbReference type="EC" id="2.7.7.7"/>
    </reaction>
</comment>
<gene>
    <name evidence="8" type="primary">holA</name>
    <name evidence="8" type="ORF">Q8A70_15490</name>
</gene>
<dbReference type="Gene3D" id="1.10.8.60">
    <property type="match status" value="1"/>
</dbReference>
<evidence type="ECO:0000313" key="8">
    <source>
        <dbReference type="EMBL" id="MDQ7249090.1"/>
    </source>
</evidence>
<dbReference type="NCBIfam" id="TIGR01128">
    <property type="entry name" value="holA"/>
    <property type="match status" value="1"/>
</dbReference>
<dbReference type="Proteomes" id="UP001230156">
    <property type="component" value="Unassembled WGS sequence"/>
</dbReference>
<dbReference type="Gene3D" id="1.20.272.10">
    <property type="match status" value="1"/>
</dbReference>
<keyword evidence="4" id="KW-0235">DNA replication</keyword>
<keyword evidence="5" id="KW-0239">DNA-directed DNA polymerase</keyword>
<organism evidence="8 9">
    <name type="scientific">Dongia sedimenti</name>
    <dbReference type="NCBI Taxonomy" id="3064282"/>
    <lineage>
        <taxon>Bacteria</taxon>
        <taxon>Pseudomonadati</taxon>
        <taxon>Pseudomonadota</taxon>
        <taxon>Alphaproteobacteria</taxon>
        <taxon>Rhodospirillales</taxon>
        <taxon>Dongiaceae</taxon>
        <taxon>Dongia</taxon>
    </lineage>
</organism>
<proteinExistence type="inferred from homology"/>
<evidence type="ECO:0000313" key="9">
    <source>
        <dbReference type="Proteomes" id="UP001230156"/>
    </source>
</evidence>
<keyword evidence="2 8" id="KW-0808">Transferase</keyword>
<keyword evidence="9" id="KW-1185">Reference proteome</keyword>
<dbReference type="EMBL" id="JAUYVI010000005">
    <property type="protein sequence ID" value="MDQ7249090.1"/>
    <property type="molecule type" value="Genomic_DNA"/>
</dbReference>
<accession>A0ABU0YPL6</accession>